<evidence type="ECO:0000313" key="1">
    <source>
        <dbReference type="EMBL" id="KIJ14200.1"/>
    </source>
</evidence>
<reference evidence="2" key="2">
    <citation type="submission" date="2015-01" db="EMBL/GenBank/DDBJ databases">
        <title>Evolutionary Origins and Diversification of the Mycorrhizal Mutualists.</title>
        <authorList>
            <consortium name="DOE Joint Genome Institute"/>
            <consortium name="Mycorrhizal Genomics Consortium"/>
            <person name="Kohler A."/>
            <person name="Kuo A."/>
            <person name="Nagy L.G."/>
            <person name="Floudas D."/>
            <person name="Copeland A."/>
            <person name="Barry K.W."/>
            <person name="Cichocki N."/>
            <person name="Veneault-Fourrey C."/>
            <person name="LaButti K."/>
            <person name="Lindquist E.A."/>
            <person name="Lipzen A."/>
            <person name="Lundell T."/>
            <person name="Morin E."/>
            <person name="Murat C."/>
            <person name="Riley R."/>
            <person name="Ohm R."/>
            <person name="Sun H."/>
            <person name="Tunlid A."/>
            <person name="Henrissat B."/>
            <person name="Grigoriev I.V."/>
            <person name="Hibbett D.S."/>
            <person name="Martin F."/>
        </authorList>
    </citation>
    <scope>NUCLEOTIDE SEQUENCE [LARGE SCALE GENOMIC DNA]</scope>
    <source>
        <strain evidence="2">ATCC 200175</strain>
    </source>
</reference>
<dbReference type="HOGENOM" id="CLU_2961463_0_0_1"/>
<name>A0A0C9TF44_PAXIN</name>
<accession>A0A0C9TF44</accession>
<sequence>MVEPRLGVLGHSGELEALLDYKTALDFHKVYLPVENHCHVISSPQHVQKITPNVFSGNH</sequence>
<dbReference type="AlphaFoldDB" id="A0A0C9TF44"/>
<reference evidence="1 2" key="1">
    <citation type="submission" date="2014-06" db="EMBL/GenBank/DDBJ databases">
        <authorList>
            <consortium name="DOE Joint Genome Institute"/>
            <person name="Kuo A."/>
            <person name="Kohler A."/>
            <person name="Nagy L.G."/>
            <person name="Floudas D."/>
            <person name="Copeland A."/>
            <person name="Barry K.W."/>
            <person name="Cichocki N."/>
            <person name="Veneault-Fourrey C."/>
            <person name="LaButti K."/>
            <person name="Lindquist E.A."/>
            <person name="Lipzen A."/>
            <person name="Lundell T."/>
            <person name="Morin E."/>
            <person name="Murat C."/>
            <person name="Sun H."/>
            <person name="Tunlid A."/>
            <person name="Henrissat B."/>
            <person name="Grigoriev I.V."/>
            <person name="Hibbett D.S."/>
            <person name="Martin F."/>
            <person name="Nordberg H.P."/>
            <person name="Cantor M.N."/>
            <person name="Hua S.X."/>
        </authorList>
    </citation>
    <scope>NUCLEOTIDE SEQUENCE [LARGE SCALE GENOMIC DNA]</scope>
    <source>
        <strain evidence="1 2">ATCC 200175</strain>
    </source>
</reference>
<gene>
    <name evidence="1" type="ORF">PAXINDRAFT_12854</name>
</gene>
<organism evidence="1 2">
    <name type="scientific">Paxillus involutus ATCC 200175</name>
    <dbReference type="NCBI Taxonomy" id="664439"/>
    <lineage>
        <taxon>Eukaryota</taxon>
        <taxon>Fungi</taxon>
        <taxon>Dikarya</taxon>
        <taxon>Basidiomycota</taxon>
        <taxon>Agaricomycotina</taxon>
        <taxon>Agaricomycetes</taxon>
        <taxon>Agaricomycetidae</taxon>
        <taxon>Boletales</taxon>
        <taxon>Paxilineae</taxon>
        <taxon>Paxillaceae</taxon>
        <taxon>Paxillus</taxon>
    </lineage>
</organism>
<proteinExistence type="predicted"/>
<dbReference type="Proteomes" id="UP000053647">
    <property type="component" value="Unassembled WGS sequence"/>
</dbReference>
<dbReference type="EMBL" id="KN819344">
    <property type="protein sequence ID" value="KIJ14200.1"/>
    <property type="molecule type" value="Genomic_DNA"/>
</dbReference>
<keyword evidence="2" id="KW-1185">Reference proteome</keyword>
<protein>
    <submittedName>
        <fullName evidence="1">Uncharacterized protein</fullName>
    </submittedName>
</protein>
<evidence type="ECO:0000313" key="2">
    <source>
        <dbReference type="Proteomes" id="UP000053647"/>
    </source>
</evidence>